<dbReference type="AlphaFoldDB" id="A0A2P6FG67"/>
<dbReference type="EMBL" id="JTLV02000001">
    <property type="protein sequence ID" value="PQM32450.1"/>
    <property type="molecule type" value="Genomic_DNA"/>
</dbReference>
<dbReference type="Proteomes" id="UP000031565">
    <property type="component" value="Unassembled WGS sequence"/>
</dbReference>
<protein>
    <submittedName>
        <fullName evidence="1">Uncharacterized protein</fullName>
    </submittedName>
</protein>
<name>A0A2P6FG67_9MOLU</name>
<evidence type="ECO:0000313" key="1">
    <source>
        <dbReference type="EMBL" id="PQM32450.1"/>
    </source>
</evidence>
<dbReference type="RefSeq" id="WP_157944259.1">
    <property type="nucleotide sequence ID" value="NZ_CM020866.1"/>
</dbReference>
<evidence type="ECO:0000313" key="2">
    <source>
        <dbReference type="Proteomes" id="UP000031565"/>
    </source>
</evidence>
<gene>
    <name evidence="1" type="ORF">SMSRO_SF023710</name>
</gene>
<sequence length="54" mass="6342">MTNIVDFLRTDVATDWIKSKFSDENEIRRFKSNLVSIANNNRLLAIPFFIKILL</sequence>
<comment type="caution">
    <text evidence="1">The sequence shown here is derived from an EMBL/GenBank/DDBJ whole genome shotgun (WGS) entry which is preliminary data.</text>
</comment>
<reference evidence="1 2" key="1">
    <citation type="journal article" date="2015" name="MBio">
        <title>Genome sequence of the Drosophila melanogaster male-killing Spiroplasma strain MSRO endosymbiont.</title>
        <authorList>
            <person name="Paredes J.C."/>
            <person name="Herren J.K."/>
            <person name="Schupfer F."/>
            <person name="Marin R."/>
            <person name="Claverol S."/>
            <person name="Kuo C.H."/>
            <person name="Lemaitre B."/>
            <person name="Beven L."/>
        </authorList>
    </citation>
    <scope>NUCLEOTIDE SEQUENCE [LARGE SCALE GENOMIC DNA]</scope>
    <source>
        <strain evidence="1 2">MSRO</strain>
    </source>
</reference>
<accession>A0A2P6FG67</accession>
<proteinExistence type="predicted"/>
<keyword evidence="2" id="KW-1185">Reference proteome</keyword>
<organism evidence="1 2">
    <name type="scientific">Spiroplasma poulsonii</name>
    <dbReference type="NCBI Taxonomy" id="2138"/>
    <lineage>
        <taxon>Bacteria</taxon>
        <taxon>Bacillati</taxon>
        <taxon>Mycoplasmatota</taxon>
        <taxon>Mollicutes</taxon>
        <taxon>Entomoplasmatales</taxon>
        <taxon>Spiroplasmataceae</taxon>
        <taxon>Spiroplasma</taxon>
    </lineage>
</organism>